<evidence type="ECO:0000313" key="12">
    <source>
        <dbReference type="Proteomes" id="UP000663832"/>
    </source>
</evidence>
<dbReference type="SUPFAM" id="SSF56399">
    <property type="entry name" value="ADP-ribosylation"/>
    <property type="match status" value="1"/>
</dbReference>
<comment type="caution">
    <text evidence="11">The sequence shown here is derived from an EMBL/GenBank/DDBJ whole genome shotgun (WGS) entry which is preliminary data.</text>
</comment>
<keyword evidence="2 8" id="KW-0328">Glycosyltransferase</keyword>
<dbReference type="GO" id="GO:0005634">
    <property type="term" value="C:nucleus"/>
    <property type="evidence" value="ECO:0007669"/>
    <property type="project" value="UniProtKB-SubCell"/>
</dbReference>
<evidence type="ECO:0000256" key="8">
    <source>
        <dbReference type="RuleBase" id="RU362114"/>
    </source>
</evidence>
<accession>A0A813XQL3</accession>
<evidence type="ECO:0000256" key="4">
    <source>
        <dbReference type="ARBA" id="ARBA00022771"/>
    </source>
</evidence>
<dbReference type="InterPro" id="IPR001841">
    <property type="entry name" value="Znf_RING"/>
</dbReference>
<comment type="subcellular location">
    <subcellularLocation>
        <location evidence="1">Nucleus</location>
    </subcellularLocation>
</comment>
<dbReference type="InterPro" id="IPR012317">
    <property type="entry name" value="Poly(ADP-ribose)pol_cat_dom"/>
</dbReference>
<keyword evidence="6 8" id="KW-0520">NAD</keyword>
<keyword evidence="12" id="KW-1185">Reference proteome</keyword>
<evidence type="ECO:0000256" key="5">
    <source>
        <dbReference type="ARBA" id="ARBA00022833"/>
    </source>
</evidence>
<keyword evidence="4" id="KW-0479">Metal-binding</keyword>
<dbReference type="Proteomes" id="UP000663832">
    <property type="component" value="Unassembled WGS sequence"/>
</dbReference>
<dbReference type="Pfam" id="PF00644">
    <property type="entry name" value="PARP"/>
    <property type="match status" value="1"/>
</dbReference>
<dbReference type="PANTHER" id="PTHR14453">
    <property type="entry name" value="PARP/ZINC FINGER CCCH TYPE DOMAIN CONTAINING PROTEIN"/>
    <property type="match status" value="1"/>
</dbReference>
<evidence type="ECO:0000256" key="6">
    <source>
        <dbReference type="ARBA" id="ARBA00023027"/>
    </source>
</evidence>
<dbReference type="AlphaFoldDB" id="A0A813XQL3"/>
<dbReference type="EC" id="2.4.2.-" evidence="8"/>
<evidence type="ECO:0000256" key="1">
    <source>
        <dbReference type="ARBA" id="ARBA00004123"/>
    </source>
</evidence>
<dbReference type="GO" id="GO:0003950">
    <property type="term" value="F:NAD+ poly-ADP-ribosyltransferase activity"/>
    <property type="evidence" value="ECO:0007669"/>
    <property type="project" value="UniProtKB-UniRule"/>
</dbReference>
<evidence type="ECO:0000256" key="2">
    <source>
        <dbReference type="ARBA" id="ARBA00022676"/>
    </source>
</evidence>
<evidence type="ECO:0000256" key="9">
    <source>
        <dbReference type="SAM" id="MobiDB-lite"/>
    </source>
</evidence>
<evidence type="ECO:0000313" key="11">
    <source>
        <dbReference type="EMBL" id="CAF0868445.1"/>
    </source>
</evidence>
<dbReference type="InterPro" id="IPR052056">
    <property type="entry name" value="Mono-ARTD/PARP"/>
</dbReference>
<protein>
    <recommendedName>
        <fullName evidence="8">Poly [ADP-ribose] polymerase</fullName>
        <shortName evidence="8">PARP</shortName>
        <ecNumber evidence="8">2.4.2.-</ecNumber>
    </recommendedName>
</protein>
<dbReference type="OrthoDB" id="6133115at2759"/>
<dbReference type="SMART" id="SM00184">
    <property type="entry name" value="RING"/>
    <property type="match status" value="3"/>
</dbReference>
<feature type="region of interest" description="Disordered" evidence="9">
    <location>
        <begin position="540"/>
        <end position="560"/>
    </location>
</feature>
<dbReference type="GO" id="GO:0005737">
    <property type="term" value="C:cytoplasm"/>
    <property type="evidence" value="ECO:0007669"/>
    <property type="project" value="TreeGrafter"/>
</dbReference>
<evidence type="ECO:0000256" key="7">
    <source>
        <dbReference type="ARBA" id="ARBA00023242"/>
    </source>
</evidence>
<keyword evidence="5" id="KW-0862">Zinc</keyword>
<feature type="compositionally biased region" description="Pro residues" evidence="9">
    <location>
        <begin position="544"/>
        <end position="553"/>
    </location>
</feature>
<sequence length="821" mass="95223">MNRSSIKTEFNDDNSESDRLFPLTKRHCQSPNSRQCLSSQSSCVFVDLKSNHTKENKELCKSCGKQERLLKTFNCPSLHYFCLNCIFNWTQQHIQNKTRPICLVVDCGYFLKIEDLGDLPIALKDHQILLQLIELKIENKINNQRRKCDKCYLYIDQHNFYVHHNECLGRSLTIPCEICYCPVFIEDYEQHMLICNNDDNSTLSQFLFQHLPNPNIEEKDIKLFIRSWQRKHRGSIDIYEMIEEFNSTNTLSTEICDVCKNTVRSDEFYLINCNNNHSLCLSCYKQHIQNQMNKNEILSCFQCDYYLQDKDLLEIRVFTEEQSLSFQNYQNRKIFESYNSLYGTDIYYTNQINLEQQNVIQPPLPTTTTTNTDDVPRRKCELCSKLHSYVDIFLLNCNCKICYDCFANDVNHQRSTANELLICSLCRASIKHNDLGNLRLAPEEIKILQLYQQGKLFELEHAVHFTKEKTNNQIINNTDNNNDDDDFDLDISLVNQQQCLPKYWTLPMLTNFTRHTLDAQSTEFKFVSDKFDKSWANFRKQHAIPPPPPPPPSSTSVPPSSVVAQINNHQPGTIPQFTPIPPPHFINRNHGLPTNQVPPLIAHNNYNTLPGFLPTVPHTLAPPPLPMPSVPTSVFPQQMYQYRMLAQPANGPPQLPGQRVVVRSRRTKAPDQIINNIPTIIQIERIQNQRWFKQYSAHDCEFRQKLGKQTEQWLFHGCDERSSKNIELECFNRSYAGQHAVAFGQGCYFARDSVYSHSYSLPDRNGIRRMFLARVLVGNTTQGNSSMRVAPPGFDTTGDGQSIFVTYHDSQAYAEYLISYR</sequence>
<dbReference type="Gene3D" id="3.90.228.10">
    <property type="match status" value="1"/>
</dbReference>
<dbReference type="GO" id="GO:0010629">
    <property type="term" value="P:negative regulation of gene expression"/>
    <property type="evidence" value="ECO:0007669"/>
    <property type="project" value="TreeGrafter"/>
</dbReference>
<organism evidence="11 12">
    <name type="scientific">Adineta steineri</name>
    <dbReference type="NCBI Taxonomy" id="433720"/>
    <lineage>
        <taxon>Eukaryota</taxon>
        <taxon>Metazoa</taxon>
        <taxon>Spiralia</taxon>
        <taxon>Gnathifera</taxon>
        <taxon>Rotifera</taxon>
        <taxon>Eurotatoria</taxon>
        <taxon>Bdelloidea</taxon>
        <taxon>Adinetida</taxon>
        <taxon>Adinetidae</taxon>
        <taxon>Adineta</taxon>
    </lineage>
</organism>
<dbReference type="PROSITE" id="PS51059">
    <property type="entry name" value="PARP_CATALYTIC"/>
    <property type="match status" value="1"/>
</dbReference>
<keyword evidence="3 8" id="KW-0808">Transferase</keyword>
<reference evidence="11" key="1">
    <citation type="submission" date="2021-02" db="EMBL/GenBank/DDBJ databases">
        <authorList>
            <person name="Nowell W R."/>
        </authorList>
    </citation>
    <scope>NUCLEOTIDE SEQUENCE</scope>
</reference>
<proteinExistence type="predicted"/>
<keyword evidence="7" id="KW-0539">Nucleus</keyword>
<evidence type="ECO:0000256" key="3">
    <source>
        <dbReference type="ARBA" id="ARBA00022679"/>
    </source>
</evidence>
<feature type="domain" description="PARP catalytic" evidence="10">
    <location>
        <begin position="633"/>
        <end position="821"/>
    </location>
</feature>
<keyword evidence="4" id="KW-0863">Zinc-finger</keyword>
<dbReference type="GO" id="GO:0003714">
    <property type="term" value="F:transcription corepressor activity"/>
    <property type="evidence" value="ECO:0007669"/>
    <property type="project" value="TreeGrafter"/>
</dbReference>
<evidence type="ECO:0000259" key="10">
    <source>
        <dbReference type="PROSITE" id="PS51059"/>
    </source>
</evidence>
<dbReference type="PANTHER" id="PTHR14453:SF67">
    <property type="entry name" value="POLY [ADP-RIBOSE] POLYMERASE"/>
    <property type="match status" value="1"/>
</dbReference>
<dbReference type="EMBL" id="CAJNOM010000034">
    <property type="protein sequence ID" value="CAF0868445.1"/>
    <property type="molecule type" value="Genomic_DNA"/>
</dbReference>
<dbReference type="GO" id="GO:0008270">
    <property type="term" value="F:zinc ion binding"/>
    <property type="evidence" value="ECO:0007669"/>
    <property type="project" value="UniProtKB-KW"/>
</dbReference>
<name>A0A813XQL3_9BILA</name>
<dbReference type="SUPFAM" id="SSF57850">
    <property type="entry name" value="RING/U-box"/>
    <property type="match status" value="1"/>
</dbReference>
<gene>
    <name evidence="11" type="ORF">QVE165_LOCUS7757</name>
</gene>